<feature type="region of interest" description="Disordered" evidence="1">
    <location>
        <begin position="1"/>
        <end position="28"/>
    </location>
</feature>
<proteinExistence type="predicted"/>
<reference evidence="2" key="1">
    <citation type="submission" date="2020-05" db="EMBL/GenBank/DDBJ databases">
        <authorList>
            <person name="Chiriac C."/>
            <person name="Salcher M."/>
            <person name="Ghai R."/>
            <person name="Kavagutti S V."/>
        </authorList>
    </citation>
    <scope>NUCLEOTIDE SEQUENCE</scope>
</reference>
<accession>A0A6J7WJ86</accession>
<evidence type="ECO:0008006" key="3">
    <source>
        <dbReference type="Google" id="ProtNLM"/>
    </source>
</evidence>
<sequence length="82" mass="9142">MAYVPKEGSGSLFKNDRKTTENHPDYTGSIMVNNREHYLSAWVKEGAKGKFFSVSIGKEKQPKGFIAAGSDELPKDFDDVPF</sequence>
<dbReference type="EMBL" id="LR798254">
    <property type="protein sequence ID" value="CAB5218081.1"/>
    <property type="molecule type" value="Genomic_DNA"/>
</dbReference>
<name>A0A6J7WJ86_9CAUD</name>
<evidence type="ECO:0000313" key="2">
    <source>
        <dbReference type="EMBL" id="CAB5218081.1"/>
    </source>
</evidence>
<gene>
    <name evidence="2" type="ORF">UFOVP202_43</name>
</gene>
<protein>
    <recommendedName>
        <fullName evidence="3">DUF736 domain-containing protein</fullName>
    </recommendedName>
</protein>
<feature type="compositionally biased region" description="Basic and acidic residues" evidence="1">
    <location>
        <begin position="14"/>
        <end position="24"/>
    </location>
</feature>
<organism evidence="2">
    <name type="scientific">uncultured Caudovirales phage</name>
    <dbReference type="NCBI Taxonomy" id="2100421"/>
    <lineage>
        <taxon>Viruses</taxon>
        <taxon>Duplodnaviria</taxon>
        <taxon>Heunggongvirae</taxon>
        <taxon>Uroviricota</taxon>
        <taxon>Caudoviricetes</taxon>
        <taxon>Peduoviridae</taxon>
        <taxon>Maltschvirus</taxon>
        <taxon>Maltschvirus maltsch</taxon>
    </lineage>
</organism>
<evidence type="ECO:0000256" key="1">
    <source>
        <dbReference type="SAM" id="MobiDB-lite"/>
    </source>
</evidence>